<feature type="domain" description="PET" evidence="3">
    <location>
        <begin position="520"/>
        <end position="630"/>
    </location>
</feature>
<feature type="compositionally biased region" description="Low complexity" evidence="2">
    <location>
        <begin position="330"/>
        <end position="358"/>
    </location>
</feature>
<gene>
    <name evidence="4" type="primary">pk</name>
    <name evidence="4" type="ORF">GZH46_02504</name>
</gene>
<feature type="compositionally biased region" description="Polar residues" evidence="2">
    <location>
        <begin position="147"/>
        <end position="163"/>
    </location>
</feature>
<organism evidence="4 5">
    <name type="scientific">Fragariocoptes setiger</name>
    <dbReference type="NCBI Taxonomy" id="1670756"/>
    <lineage>
        <taxon>Eukaryota</taxon>
        <taxon>Metazoa</taxon>
        <taxon>Ecdysozoa</taxon>
        <taxon>Arthropoda</taxon>
        <taxon>Chelicerata</taxon>
        <taxon>Arachnida</taxon>
        <taxon>Acari</taxon>
        <taxon>Acariformes</taxon>
        <taxon>Trombidiformes</taxon>
        <taxon>Prostigmata</taxon>
        <taxon>Eupodina</taxon>
        <taxon>Eriophyoidea</taxon>
        <taxon>Phytoptidae</taxon>
        <taxon>Fragariocoptes</taxon>
    </lineage>
</organism>
<evidence type="ECO:0000256" key="1">
    <source>
        <dbReference type="ARBA" id="ARBA00022737"/>
    </source>
</evidence>
<keyword evidence="1" id="KW-0677">Repeat</keyword>
<keyword evidence="5" id="KW-1185">Reference proteome</keyword>
<dbReference type="InterPro" id="IPR047120">
    <property type="entry name" value="Pk/Esn/Tes"/>
</dbReference>
<evidence type="ECO:0000259" key="3">
    <source>
        <dbReference type="PROSITE" id="PS51303"/>
    </source>
</evidence>
<feature type="compositionally biased region" description="Polar residues" evidence="2">
    <location>
        <begin position="234"/>
        <end position="245"/>
    </location>
</feature>
<feature type="region of interest" description="Disordered" evidence="2">
    <location>
        <begin position="286"/>
        <end position="315"/>
    </location>
</feature>
<feature type="compositionally biased region" description="Low complexity" evidence="2">
    <location>
        <begin position="1"/>
        <end position="19"/>
    </location>
</feature>
<reference evidence="4 5" key="1">
    <citation type="submission" date="2020-10" db="EMBL/GenBank/DDBJ databases">
        <authorList>
            <person name="Klimov P.B."/>
            <person name="Dyachkov S.M."/>
            <person name="Chetverikov P.E."/>
        </authorList>
    </citation>
    <scope>NUCLEOTIDE SEQUENCE [LARGE SCALE GENOMIC DNA]</scope>
    <source>
        <strain evidence="4">BMOC 18-1129-001#AD2665</strain>
        <tissue evidence="4">Entire mites</tissue>
    </source>
</reference>
<dbReference type="PANTHER" id="PTHR24211">
    <property type="entry name" value="LIM DOMAIN-CONTAINING PROTEIN"/>
    <property type="match status" value="1"/>
</dbReference>
<feature type="region of interest" description="Disordered" evidence="2">
    <location>
        <begin position="697"/>
        <end position="721"/>
    </location>
</feature>
<accession>A0ABQ7S6F0</accession>
<comment type="caution">
    <text evidence="4">The sequence shown here is derived from an EMBL/GenBank/DDBJ whole genome shotgun (WGS) entry which is preliminary data.</text>
</comment>
<dbReference type="EMBL" id="JAIFTH010000768">
    <property type="protein sequence ID" value="KAG9508990.1"/>
    <property type="molecule type" value="Genomic_DNA"/>
</dbReference>
<feature type="region of interest" description="Disordered" evidence="2">
    <location>
        <begin position="90"/>
        <end position="131"/>
    </location>
</feature>
<evidence type="ECO:0000313" key="5">
    <source>
        <dbReference type="Proteomes" id="UP000825002"/>
    </source>
</evidence>
<feature type="compositionally biased region" description="Low complexity" evidence="2">
    <location>
        <begin position="459"/>
        <end position="470"/>
    </location>
</feature>
<dbReference type="Proteomes" id="UP000825002">
    <property type="component" value="Unassembled WGS sequence"/>
</dbReference>
<feature type="compositionally biased region" description="Low complexity" evidence="2">
    <location>
        <begin position="300"/>
        <end position="315"/>
    </location>
</feature>
<feature type="region of interest" description="Disordered" evidence="2">
    <location>
        <begin position="638"/>
        <end position="660"/>
    </location>
</feature>
<dbReference type="InterPro" id="IPR010442">
    <property type="entry name" value="PET_domain"/>
</dbReference>
<feature type="region of interest" description="Disordered" evidence="2">
    <location>
        <begin position="453"/>
        <end position="472"/>
    </location>
</feature>
<dbReference type="PANTHER" id="PTHR24211:SF37">
    <property type="entry name" value="PROTEIN ESPINAS-LIKE PROTEIN"/>
    <property type="match status" value="1"/>
</dbReference>
<dbReference type="PROSITE" id="PS51303">
    <property type="entry name" value="PET"/>
    <property type="match status" value="1"/>
</dbReference>
<feature type="region of interest" description="Disordered" evidence="2">
    <location>
        <begin position="410"/>
        <end position="434"/>
    </location>
</feature>
<evidence type="ECO:0000256" key="2">
    <source>
        <dbReference type="SAM" id="MobiDB-lite"/>
    </source>
</evidence>
<sequence>MDTGSRSSAQSALLSSTRAKMTAEDAPGHRQQQQQQHERLPPPVLEGILKTKQQPFGQRTHSVGQAGSILAERSRLPQVKKHASFALTHTHVSGNQSGTNNQSVSGHTHNLSFDMATTNSSNSGATVSSGANKCVSSVHTGALVETAKSQSPAGNTISVGSNSNQLTNDNTANDNNSNNNTNTNQASYYQRRLSLAGLGRRQRAVTMDNNVEFVGQKLAATTTSSKARPEKKPSLSTPDAKSLRSSVAVGVGVKDKDKGKDNSNKDLGIVRAIGLKIASGRSINNDTALAGVGGKKPLTKSRTTSSSKYSATKQPSRALSLSKSFMSSSSSSSLLSSSSEPLDSLSLDSSNSTTFTLTSDDEDTARDVLSRRRFKLNNEQLRLQRKCTPYTYTDADGILVTDLDSISLINTSSESESGPSNETSSASGNDDDTLALSESRPAIISEVVKQPGVNEITSNTNNNTADTNARNIDDNRKDVATTADCQQPQQEQQLQSASCQVSNKVSVSTANEQQKQQQAESNVPVSSSLRNKVVKRSRYAWCPANLTKEHIGAFFAKFPKDKVPLIDTPGDEYRTRQIDYQLPAQDMALEYCKYVDTNDARHSYHEFITQRSTKALDVGHAVRLIDAKYRATSPTDMDSTLVVSSSSSSSSSCSTTSNGSSVVKCRRCLCQINNIAVVAPKFLVGTSLASSVTPVSASSSTLADGSGHSKKTDNGQAVPPAGIEQLTNTDAARRLSNSGIQAPLSTGIFHPECFTCYTCKEWLVGKSLVIYNVTCHQQ</sequence>
<feature type="region of interest" description="Disordered" evidence="2">
    <location>
        <begin position="1"/>
        <end position="40"/>
    </location>
</feature>
<evidence type="ECO:0000313" key="4">
    <source>
        <dbReference type="EMBL" id="KAG9508990.1"/>
    </source>
</evidence>
<proteinExistence type="predicted"/>
<feature type="compositionally biased region" description="Basic and acidic residues" evidence="2">
    <location>
        <begin position="253"/>
        <end position="264"/>
    </location>
</feature>
<feature type="region of interest" description="Disordered" evidence="2">
    <location>
        <begin position="146"/>
        <end position="186"/>
    </location>
</feature>
<feature type="compositionally biased region" description="Polar residues" evidence="2">
    <location>
        <begin position="410"/>
        <end position="428"/>
    </location>
</feature>
<protein>
    <submittedName>
        <fullName evidence="4">Protein prickle</fullName>
    </submittedName>
</protein>
<name>A0ABQ7S6F0_9ACAR</name>
<feature type="region of interest" description="Disordered" evidence="2">
    <location>
        <begin position="221"/>
        <end position="265"/>
    </location>
</feature>
<feature type="compositionally biased region" description="Low complexity" evidence="2">
    <location>
        <begin position="639"/>
        <end position="660"/>
    </location>
</feature>
<feature type="region of interest" description="Disordered" evidence="2">
    <location>
        <begin position="330"/>
        <end position="363"/>
    </location>
</feature>
<dbReference type="Pfam" id="PF06297">
    <property type="entry name" value="PET"/>
    <property type="match status" value="1"/>
</dbReference>
<feature type="non-terminal residue" evidence="4">
    <location>
        <position position="1"/>
    </location>
</feature>
<feature type="compositionally biased region" description="Low complexity" evidence="2">
    <location>
        <begin position="164"/>
        <end position="186"/>
    </location>
</feature>